<organism evidence="1 2">
    <name type="scientific">Kickxella alabastrina</name>
    <dbReference type="NCBI Taxonomy" id="61397"/>
    <lineage>
        <taxon>Eukaryota</taxon>
        <taxon>Fungi</taxon>
        <taxon>Fungi incertae sedis</taxon>
        <taxon>Zoopagomycota</taxon>
        <taxon>Kickxellomycotina</taxon>
        <taxon>Kickxellomycetes</taxon>
        <taxon>Kickxellales</taxon>
        <taxon>Kickxellaceae</taxon>
        <taxon>Kickxella</taxon>
    </lineage>
</organism>
<keyword evidence="2" id="KW-1185">Reference proteome</keyword>
<evidence type="ECO:0000313" key="2">
    <source>
        <dbReference type="Proteomes" id="UP001150581"/>
    </source>
</evidence>
<reference evidence="1" key="1">
    <citation type="submission" date="2022-07" db="EMBL/GenBank/DDBJ databases">
        <title>Phylogenomic reconstructions and comparative analyses of Kickxellomycotina fungi.</title>
        <authorList>
            <person name="Reynolds N.K."/>
            <person name="Stajich J.E."/>
            <person name="Barry K."/>
            <person name="Grigoriev I.V."/>
            <person name="Crous P."/>
            <person name="Smith M.E."/>
        </authorList>
    </citation>
    <scope>NUCLEOTIDE SEQUENCE</scope>
    <source>
        <strain evidence="1">Benny 63K</strain>
    </source>
</reference>
<protein>
    <submittedName>
        <fullName evidence="1">Uncharacterized protein</fullName>
    </submittedName>
</protein>
<name>A0ACC1IFN3_9FUNG</name>
<dbReference type="Proteomes" id="UP001150581">
    <property type="component" value="Unassembled WGS sequence"/>
</dbReference>
<accession>A0ACC1IFN3</accession>
<gene>
    <name evidence="1" type="ORF">LPJ66_005063</name>
</gene>
<evidence type="ECO:0000313" key="1">
    <source>
        <dbReference type="EMBL" id="KAJ1894654.1"/>
    </source>
</evidence>
<comment type="caution">
    <text evidence="1">The sequence shown here is derived from an EMBL/GenBank/DDBJ whole genome shotgun (WGS) entry which is preliminary data.</text>
</comment>
<proteinExistence type="predicted"/>
<dbReference type="EMBL" id="JANBPG010000665">
    <property type="protein sequence ID" value="KAJ1894654.1"/>
    <property type="molecule type" value="Genomic_DNA"/>
</dbReference>
<sequence>MPLYGDTALEHAYRIVLELLKQLPVADVIAYPKLGKATMTMLEVLLAKTNIELVGLDEGAYEQIMRLCVEAFDHAETAVSSAACSVIDGVLTAAIEGTDSGKFQDLVKLVRGRSDIIKYLLRTMLNVVLFEDRPNDWSFSRPLFCLIVLDGEFALQYTSQIVQYQPTERRDDLIKALKDLLSAAEFVLTVSNRDSFTQALTHYRREVTSKNLILMVPTNQTLGASVDIMAHVPADTDAAATAAGSKDGASAGRSGGPKAADNEELEMG</sequence>